<dbReference type="GO" id="GO:0006598">
    <property type="term" value="P:polyamine catabolic process"/>
    <property type="evidence" value="ECO:0007669"/>
    <property type="project" value="TreeGrafter"/>
</dbReference>
<dbReference type="PANTHER" id="PTHR43785:SF12">
    <property type="entry name" value="TYPE-1 GLUTAMINE SYNTHETASE 2"/>
    <property type="match status" value="1"/>
</dbReference>
<keyword evidence="3" id="KW-0436">Ligase</keyword>
<evidence type="ECO:0000313" key="11">
    <source>
        <dbReference type="EMBL" id="KLN59711.1"/>
    </source>
</evidence>
<keyword evidence="12" id="KW-1185">Reference proteome</keyword>
<dbReference type="SUPFAM" id="SSF55931">
    <property type="entry name" value="Glutamine synthetase/guanido kinase"/>
    <property type="match status" value="1"/>
</dbReference>
<dbReference type="InterPro" id="IPR036651">
    <property type="entry name" value="Gln_synt_N_sf"/>
</dbReference>
<keyword evidence="4" id="KW-0547">Nucleotide-binding</keyword>
<proteinExistence type="inferred from homology"/>
<evidence type="ECO:0000259" key="10">
    <source>
        <dbReference type="PROSITE" id="PS51987"/>
    </source>
</evidence>
<dbReference type="Gene3D" id="3.10.20.70">
    <property type="entry name" value="Glutamine synthetase, N-terminal domain"/>
    <property type="match status" value="1"/>
</dbReference>
<evidence type="ECO:0000256" key="8">
    <source>
        <dbReference type="RuleBase" id="RU000384"/>
    </source>
</evidence>
<dbReference type="GO" id="GO:0005524">
    <property type="term" value="F:ATP binding"/>
    <property type="evidence" value="ECO:0007669"/>
    <property type="project" value="UniProtKB-KW"/>
</dbReference>
<evidence type="ECO:0000259" key="9">
    <source>
        <dbReference type="PROSITE" id="PS51986"/>
    </source>
</evidence>
<dbReference type="Proteomes" id="UP000035444">
    <property type="component" value="Unassembled WGS sequence"/>
</dbReference>
<evidence type="ECO:0000256" key="1">
    <source>
        <dbReference type="ARBA" id="ARBA00001946"/>
    </source>
</evidence>
<accession>A0A0H2MBY6</accession>
<dbReference type="InterPro" id="IPR014746">
    <property type="entry name" value="Gln_synth/guanido_kin_cat_dom"/>
</dbReference>
<dbReference type="PANTHER" id="PTHR43785">
    <property type="entry name" value="GAMMA-GLUTAMYLPUTRESCINE SYNTHETASE"/>
    <property type="match status" value="1"/>
</dbReference>
<evidence type="ECO:0000256" key="5">
    <source>
        <dbReference type="ARBA" id="ARBA00022840"/>
    </source>
</evidence>
<keyword evidence="5" id="KW-0067">ATP-binding</keyword>
<dbReference type="InterPro" id="IPR008146">
    <property type="entry name" value="Gln_synth_cat_dom"/>
</dbReference>
<evidence type="ECO:0000256" key="7">
    <source>
        <dbReference type="PROSITE-ProRule" id="PRU01330"/>
    </source>
</evidence>
<dbReference type="PROSITE" id="PS51987">
    <property type="entry name" value="GS_CATALYTIC"/>
    <property type="match status" value="1"/>
</dbReference>
<dbReference type="InterPro" id="IPR008147">
    <property type="entry name" value="Gln_synt_N"/>
</dbReference>
<evidence type="ECO:0000256" key="2">
    <source>
        <dbReference type="ARBA" id="ARBA00003117"/>
    </source>
</evidence>
<name>A0A0H2MBY6_9PROT</name>
<dbReference type="Gene3D" id="3.30.590.10">
    <property type="entry name" value="Glutamine synthetase/guanido kinase, catalytic domain"/>
    <property type="match status" value="1"/>
</dbReference>
<protein>
    <submittedName>
        <fullName evidence="11">Gamma-glutamylputrescine synthetase</fullName>
    </submittedName>
</protein>
<evidence type="ECO:0000256" key="3">
    <source>
        <dbReference type="ARBA" id="ARBA00022598"/>
    </source>
</evidence>
<dbReference type="SMART" id="SM01230">
    <property type="entry name" value="Gln-synt_C"/>
    <property type="match status" value="1"/>
</dbReference>
<dbReference type="GO" id="GO:0004356">
    <property type="term" value="F:glutamine synthetase activity"/>
    <property type="evidence" value="ECO:0007669"/>
    <property type="project" value="InterPro"/>
</dbReference>
<dbReference type="EMBL" id="LAQL01000011">
    <property type="protein sequence ID" value="KLN59711.1"/>
    <property type="molecule type" value="Genomic_DNA"/>
</dbReference>
<evidence type="ECO:0000256" key="4">
    <source>
        <dbReference type="ARBA" id="ARBA00022741"/>
    </source>
</evidence>
<feature type="domain" description="GS beta-grasp" evidence="9">
    <location>
        <begin position="22"/>
        <end position="114"/>
    </location>
</feature>
<keyword evidence="6" id="KW-0535">Nitrogen fixation</keyword>
<dbReference type="AlphaFoldDB" id="A0A0H2MBY6"/>
<evidence type="ECO:0000313" key="12">
    <source>
        <dbReference type="Proteomes" id="UP000035444"/>
    </source>
</evidence>
<feature type="domain" description="GS catalytic" evidence="10">
    <location>
        <begin position="121"/>
        <end position="461"/>
    </location>
</feature>
<dbReference type="PROSITE" id="PS51986">
    <property type="entry name" value="GS_BETA_GRASP"/>
    <property type="match status" value="1"/>
</dbReference>
<comment type="similarity">
    <text evidence="7 8">Belongs to the glutamine synthetase family.</text>
</comment>
<comment type="function">
    <text evidence="2">Catalyzes the ATP-dependent biosynthesis of glutamine from glutamate and ammonia.</text>
</comment>
<reference evidence="11 12" key="1">
    <citation type="submission" date="2015-03" db="EMBL/GenBank/DDBJ databases">
        <title>Genome Sequence of Kiloniella spongiae MEBiC09566, isolated from a marine sponge.</title>
        <authorList>
            <person name="Shao Z."/>
            <person name="Wang L."/>
            <person name="Li X."/>
        </authorList>
    </citation>
    <scope>NUCLEOTIDE SEQUENCE [LARGE SCALE GENOMIC DNA]</scope>
    <source>
        <strain evidence="11 12">MEBiC09566</strain>
    </source>
</reference>
<evidence type="ECO:0000256" key="6">
    <source>
        <dbReference type="ARBA" id="ARBA00023231"/>
    </source>
</evidence>
<dbReference type="PATRIC" id="fig|1489064.4.peg.218"/>
<dbReference type="SUPFAM" id="SSF54368">
    <property type="entry name" value="Glutamine synthetase, N-terminal domain"/>
    <property type="match status" value="1"/>
</dbReference>
<comment type="caution">
    <text evidence="11">The sequence shown here is derived from an EMBL/GenBank/DDBJ whole genome shotgun (WGS) entry which is preliminary data.</text>
</comment>
<comment type="cofactor">
    <cofactor evidence="1">
        <name>Mg(2+)</name>
        <dbReference type="ChEBI" id="CHEBI:18420"/>
    </cofactor>
</comment>
<dbReference type="OrthoDB" id="9807095at2"/>
<gene>
    <name evidence="11" type="ORF">WH96_16220</name>
</gene>
<dbReference type="Pfam" id="PF00120">
    <property type="entry name" value="Gln-synt_C"/>
    <property type="match status" value="1"/>
</dbReference>
<sequence>MNNTTDHYSEHADFLEAHPEIGLIELLIADGNGILRGKRITRDKLASVYKEGILLPGSIFCLDTSGANVEGTGLVWANGDADRVCHVVPGTLKPAPWHRKGLAQVLLTMHEEDGSPFFADPRHVLKGIIDRFTKMGLKPVTAVELEFYLIDKDRTMAGYPQPPVSPISGLRHAQPAVYGIDELYDFDDFLDEVAATAKAQGIPADTMVAEYAPGQYEVNLHHVDDPLLACDQAVLLKRLIKHVAQRHGMEATFMAKPYTQESGNGTHIHVSLLDEDGKNIFQGKGTEDEERLSDEIKWAMGGLCDSMAESMALLAPNANSYRRFQLGSYAPHTPCWGINNRTVALRIPAGHPAATRIEHRLAGADASPHLVMSAVLSGMLHGLENKIDPGPRITGNAYEEKEATLPNIWPDAIDIFEKAEILPKYMGKEFCNVFTICRKTERERFNSHISPVEFDWYLRSV</sequence>
<organism evidence="11 12">
    <name type="scientific">Kiloniella spongiae</name>
    <dbReference type="NCBI Taxonomy" id="1489064"/>
    <lineage>
        <taxon>Bacteria</taxon>
        <taxon>Pseudomonadati</taxon>
        <taxon>Pseudomonadota</taxon>
        <taxon>Alphaproteobacteria</taxon>
        <taxon>Rhodospirillales</taxon>
        <taxon>Kiloniellaceae</taxon>
        <taxon>Kiloniella</taxon>
    </lineage>
</organism>
<dbReference type="GO" id="GO:0006542">
    <property type="term" value="P:glutamine biosynthetic process"/>
    <property type="evidence" value="ECO:0007669"/>
    <property type="project" value="InterPro"/>
</dbReference>
<dbReference type="RefSeq" id="WP_047765268.1">
    <property type="nucleotide sequence ID" value="NZ_LAQL01000011.1"/>
</dbReference>
<dbReference type="STRING" id="1489064.WH96_16220"/>